<dbReference type="GO" id="GO:0016747">
    <property type="term" value="F:acyltransferase activity, transferring groups other than amino-acyl groups"/>
    <property type="evidence" value="ECO:0007669"/>
    <property type="project" value="InterPro"/>
</dbReference>
<sequence>MSEAIEVADNPQAARFEVRLDGTVVGFTEYVLKGGTIILSHTEVQPEFEGRGLGGHLARAALDAARDAGLQVIPRCPFIARYIDRHPEYADLVARSSPGD</sequence>
<dbReference type="OrthoDB" id="5405911at2"/>
<proteinExistence type="predicted"/>
<dbReference type="PANTHER" id="PTHR31435">
    <property type="entry name" value="PROTEIN NATD1"/>
    <property type="match status" value="1"/>
</dbReference>
<dbReference type="InterPro" id="IPR031165">
    <property type="entry name" value="GNAT_YJDJ"/>
</dbReference>
<name>A0A543ISV1_9ACTN</name>
<dbReference type="SUPFAM" id="SSF55729">
    <property type="entry name" value="Acyl-CoA N-acyltransferases (Nat)"/>
    <property type="match status" value="1"/>
</dbReference>
<dbReference type="EMBL" id="VFPQ01000001">
    <property type="protein sequence ID" value="TQM73661.1"/>
    <property type="molecule type" value="Genomic_DNA"/>
</dbReference>
<dbReference type="InterPro" id="IPR016181">
    <property type="entry name" value="Acyl_CoA_acyltransferase"/>
</dbReference>
<reference evidence="3 4" key="1">
    <citation type="submission" date="2019-06" db="EMBL/GenBank/DDBJ databases">
        <title>Sequencing the genomes of 1000 actinobacteria strains.</title>
        <authorList>
            <person name="Klenk H.-P."/>
        </authorList>
    </citation>
    <scope>NUCLEOTIDE SEQUENCE [LARGE SCALE GENOMIC DNA]</scope>
    <source>
        <strain evidence="3 4">DSM 43186</strain>
    </source>
</reference>
<dbReference type="RefSeq" id="WP_142257945.1">
    <property type="nucleotide sequence ID" value="NZ_BMPV01000004.1"/>
</dbReference>
<evidence type="ECO:0000313" key="3">
    <source>
        <dbReference type="EMBL" id="TQM73661.1"/>
    </source>
</evidence>
<organism evidence="3 4">
    <name type="scientific">Thermopolyspora flexuosa</name>
    <dbReference type="NCBI Taxonomy" id="103836"/>
    <lineage>
        <taxon>Bacteria</taxon>
        <taxon>Bacillati</taxon>
        <taxon>Actinomycetota</taxon>
        <taxon>Actinomycetes</taxon>
        <taxon>Streptosporangiales</taxon>
        <taxon>Streptosporangiaceae</taxon>
        <taxon>Thermopolyspora</taxon>
    </lineage>
</organism>
<dbReference type="Proteomes" id="UP000319213">
    <property type="component" value="Unassembled WGS sequence"/>
</dbReference>
<dbReference type="AlphaFoldDB" id="A0A543ISV1"/>
<accession>A0A543ISV1</accession>
<dbReference type="Gene3D" id="3.40.630.30">
    <property type="match status" value="1"/>
</dbReference>
<dbReference type="InterPro" id="IPR045057">
    <property type="entry name" value="Gcn5-rel_NAT"/>
</dbReference>
<keyword evidence="4" id="KW-1185">Reference proteome</keyword>
<dbReference type="PROSITE" id="PS51186">
    <property type="entry name" value="GNAT"/>
    <property type="match status" value="1"/>
</dbReference>
<gene>
    <name evidence="3" type="ORF">FHX40_0314</name>
</gene>
<protein>
    <submittedName>
        <fullName evidence="3">Uncharacterized protein</fullName>
    </submittedName>
</protein>
<feature type="domain" description="N-acetyltransferase" evidence="2">
    <location>
        <begin position="8"/>
        <end position="94"/>
    </location>
</feature>
<feature type="domain" description="N-acetyltransferase" evidence="1">
    <location>
        <begin position="1"/>
        <end position="99"/>
    </location>
</feature>
<dbReference type="PROSITE" id="PS51729">
    <property type="entry name" value="GNAT_YJDJ"/>
    <property type="match status" value="1"/>
</dbReference>
<evidence type="ECO:0000259" key="1">
    <source>
        <dbReference type="PROSITE" id="PS51186"/>
    </source>
</evidence>
<dbReference type="PANTHER" id="PTHR31435:SF10">
    <property type="entry name" value="BSR4717 PROTEIN"/>
    <property type="match status" value="1"/>
</dbReference>
<comment type="caution">
    <text evidence="3">The sequence shown here is derived from an EMBL/GenBank/DDBJ whole genome shotgun (WGS) entry which is preliminary data.</text>
</comment>
<evidence type="ECO:0000313" key="4">
    <source>
        <dbReference type="Proteomes" id="UP000319213"/>
    </source>
</evidence>
<evidence type="ECO:0000259" key="2">
    <source>
        <dbReference type="PROSITE" id="PS51729"/>
    </source>
</evidence>
<dbReference type="Pfam" id="PF14542">
    <property type="entry name" value="Acetyltransf_CG"/>
    <property type="match status" value="1"/>
</dbReference>
<dbReference type="InterPro" id="IPR000182">
    <property type="entry name" value="GNAT_dom"/>
</dbReference>